<name>A0A8S5MAD4_9CAUD</name>
<protein>
    <submittedName>
        <fullName evidence="1">Uncharacterized protein</fullName>
    </submittedName>
</protein>
<dbReference type="EMBL" id="BK014862">
    <property type="protein sequence ID" value="DAD79269.1"/>
    <property type="molecule type" value="Genomic_DNA"/>
</dbReference>
<organism evidence="1">
    <name type="scientific">Myoviridae sp. ctRPH1</name>
    <dbReference type="NCBI Taxonomy" id="2826650"/>
    <lineage>
        <taxon>Viruses</taxon>
        <taxon>Duplodnaviria</taxon>
        <taxon>Heunggongvirae</taxon>
        <taxon>Uroviricota</taxon>
        <taxon>Caudoviricetes</taxon>
    </lineage>
</organism>
<proteinExistence type="predicted"/>
<sequence length="175" mass="18680">MAEPTFNTTAGQTIAREMLICYLNTGTAASPTWSPIGKRVEETSEEYDWNEETKTDILGQTYTTLKKPIITQSFDPCELDEGDEAQKKIWELGIWKQDAQALAAQDLLIVHAYAGTATTAMKAERYTSCAVKPTGLGGSGGGSIGMPIDVTYGGTRETGTAAIADGVVTFTKDAA</sequence>
<evidence type="ECO:0000313" key="1">
    <source>
        <dbReference type="EMBL" id="DAD79269.1"/>
    </source>
</evidence>
<accession>A0A8S5MAD4</accession>
<reference evidence="1" key="1">
    <citation type="journal article" date="2021" name="Proc. Natl. Acad. Sci. U.S.A.">
        <title>A Catalog of Tens of Thousands of Viruses from Human Metagenomes Reveals Hidden Associations with Chronic Diseases.</title>
        <authorList>
            <person name="Tisza M.J."/>
            <person name="Buck C.B."/>
        </authorList>
    </citation>
    <scope>NUCLEOTIDE SEQUENCE</scope>
    <source>
        <strain evidence="1">CtRPH1</strain>
    </source>
</reference>